<dbReference type="EC" id="5.1.1.18" evidence="14"/>
<evidence type="ECO:0000256" key="11">
    <source>
        <dbReference type="ARBA" id="ARBA00051769"/>
    </source>
</evidence>
<sequence>KDPEFDPYCDPANPRKIKYDDVLAASRRCVGCVVKTPCVKGHMSETLGMELYFKQEFLQYTGSFKERGVCNTLLLLSDDQKRNGVITASTGNHGMALSYHAARLGIPCVVVMPQRTPLTKISKCTSFGVKPLLHGSSIADAKLYAMTMSKEKKMVYVNGYDHPNVVEGQGTTGLEIMEQVPDADAIVVPVGGGSLICGVGVCAKYIKPSIEIYVVVKEDWVARAVMHIVEQERFVVEGAGATGVAALMAGLFPNLKGKKVVCILTGGNIDTTILARALERGMAAEGRLVKFKVTVSDRPGGMAELCNLMATCGVTLRDCIPERAWVKGDVYSVELKIIAETRGWDHTKELMEMVKKSYKECFFQEIGGSSEKPIVRRGPCLAPNPICMQK</sequence>
<evidence type="ECO:0000259" key="19">
    <source>
        <dbReference type="Pfam" id="PF00291"/>
    </source>
</evidence>
<keyword evidence="5" id="KW-0456">Lyase</keyword>
<dbReference type="GO" id="GO:0008721">
    <property type="term" value="F:D-serine ammonia-lyase activity"/>
    <property type="evidence" value="ECO:0007669"/>
    <property type="project" value="UniProtKB-EC"/>
</dbReference>
<comment type="cofactor">
    <cofactor evidence="1">
        <name>pyridoxal 5'-phosphate</name>
        <dbReference type="ChEBI" id="CHEBI:597326"/>
    </cofactor>
</comment>
<dbReference type="Proteomes" id="UP000053268">
    <property type="component" value="Unassembled WGS sequence"/>
</dbReference>
<organism evidence="20 21">
    <name type="scientific">Papilio xuthus</name>
    <name type="common">Asian swallowtail butterfly</name>
    <dbReference type="NCBI Taxonomy" id="66420"/>
    <lineage>
        <taxon>Eukaryota</taxon>
        <taxon>Metazoa</taxon>
        <taxon>Ecdysozoa</taxon>
        <taxon>Arthropoda</taxon>
        <taxon>Hexapoda</taxon>
        <taxon>Insecta</taxon>
        <taxon>Pterygota</taxon>
        <taxon>Neoptera</taxon>
        <taxon>Endopterygota</taxon>
        <taxon>Lepidoptera</taxon>
        <taxon>Glossata</taxon>
        <taxon>Ditrysia</taxon>
        <taxon>Papilionoidea</taxon>
        <taxon>Papilionidae</taxon>
        <taxon>Papilioninae</taxon>
        <taxon>Papilio</taxon>
    </lineage>
</organism>
<dbReference type="EMBL" id="KQ459604">
    <property type="protein sequence ID" value="KPI92244.1"/>
    <property type="molecule type" value="Genomic_DNA"/>
</dbReference>
<dbReference type="EC" id="4.3.1.17" evidence="3"/>
<evidence type="ECO:0000256" key="5">
    <source>
        <dbReference type="ARBA" id="ARBA00023239"/>
    </source>
</evidence>
<dbReference type="GO" id="GO:0004794">
    <property type="term" value="F:threonine deaminase activity"/>
    <property type="evidence" value="ECO:0007669"/>
    <property type="project" value="TreeGrafter"/>
</dbReference>
<comment type="catalytic activity">
    <reaction evidence="11">
        <text>L-serine = D-serine</text>
        <dbReference type="Rhea" id="RHEA:10980"/>
        <dbReference type="ChEBI" id="CHEBI:33384"/>
        <dbReference type="ChEBI" id="CHEBI:35247"/>
        <dbReference type="EC" id="5.1.1.18"/>
    </reaction>
</comment>
<dbReference type="GO" id="GO:0070178">
    <property type="term" value="P:D-serine metabolic process"/>
    <property type="evidence" value="ECO:0007669"/>
    <property type="project" value="UniProtKB-ARBA"/>
</dbReference>
<dbReference type="AlphaFoldDB" id="A0A194PHP7"/>
<dbReference type="InterPro" id="IPR050147">
    <property type="entry name" value="Ser/Thr_Dehydratase"/>
</dbReference>
<accession>A0A194PHP7</accession>
<comment type="similarity">
    <text evidence="2">Belongs to the serine/threonine dehydratase family.</text>
</comment>
<dbReference type="GO" id="GO:0030170">
    <property type="term" value="F:pyridoxal phosphate binding"/>
    <property type="evidence" value="ECO:0007669"/>
    <property type="project" value="UniProtKB-ARBA"/>
</dbReference>
<evidence type="ECO:0000256" key="12">
    <source>
        <dbReference type="ARBA" id="ARBA00056426"/>
    </source>
</evidence>
<dbReference type="GO" id="GO:0005524">
    <property type="term" value="F:ATP binding"/>
    <property type="evidence" value="ECO:0007669"/>
    <property type="project" value="UniProtKB-ARBA"/>
</dbReference>
<dbReference type="GO" id="GO:0006565">
    <property type="term" value="P:L-serine catabolic process"/>
    <property type="evidence" value="ECO:0007669"/>
    <property type="project" value="TreeGrafter"/>
</dbReference>
<keyword evidence="4" id="KW-0663">Pyridoxal phosphate</keyword>
<evidence type="ECO:0000256" key="18">
    <source>
        <dbReference type="ARBA" id="ARBA00081761"/>
    </source>
</evidence>
<reference evidence="20 21" key="1">
    <citation type="journal article" date="2015" name="Nat. Commun.">
        <title>Outbred genome sequencing and CRISPR/Cas9 gene editing in butterflies.</title>
        <authorList>
            <person name="Li X."/>
            <person name="Fan D."/>
            <person name="Zhang W."/>
            <person name="Liu G."/>
            <person name="Zhang L."/>
            <person name="Zhao L."/>
            <person name="Fang X."/>
            <person name="Chen L."/>
            <person name="Dong Y."/>
            <person name="Chen Y."/>
            <person name="Ding Y."/>
            <person name="Zhao R."/>
            <person name="Feng M."/>
            <person name="Zhu Y."/>
            <person name="Feng Y."/>
            <person name="Jiang X."/>
            <person name="Zhu D."/>
            <person name="Xiang H."/>
            <person name="Feng X."/>
            <person name="Li S."/>
            <person name="Wang J."/>
            <person name="Zhang G."/>
            <person name="Kronforst M.R."/>
            <person name="Wang W."/>
        </authorList>
    </citation>
    <scope>NUCLEOTIDE SEQUENCE [LARGE SCALE GENOMIC DNA]</scope>
    <source>
        <strain evidence="20">Ya'a_city_454_Px</strain>
        <tissue evidence="20">Whole body</tissue>
    </source>
</reference>
<evidence type="ECO:0000256" key="4">
    <source>
        <dbReference type="ARBA" id="ARBA00022898"/>
    </source>
</evidence>
<keyword evidence="21" id="KW-1185">Reference proteome</keyword>
<evidence type="ECO:0000256" key="16">
    <source>
        <dbReference type="ARBA" id="ARBA00076108"/>
    </source>
</evidence>
<feature type="domain" description="Tryptophan synthase beta chain-like PALP" evidence="19">
    <location>
        <begin position="35"/>
        <end position="215"/>
    </location>
</feature>
<proteinExistence type="inferred from homology"/>
<dbReference type="EC" id="4.3.1.18" evidence="13"/>
<comment type="catalytic activity">
    <reaction evidence="9">
        <text>L-serine = pyruvate + NH4(+)</text>
        <dbReference type="Rhea" id="RHEA:19169"/>
        <dbReference type="ChEBI" id="CHEBI:15361"/>
        <dbReference type="ChEBI" id="CHEBI:28938"/>
        <dbReference type="ChEBI" id="CHEBI:33384"/>
        <dbReference type="EC" id="4.3.1.17"/>
    </reaction>
</comment>
<evidence type="ECO:0000256" key="2">
    <source>
        <dbReference type="ARBA" id="ARBA00010869"/>
    </source>
</evidence>
<dbReference type="GO" id="GO:0030378">
    <property type="term" value="F:serine racemase activity"/>
    <property type="evidence" value="ECO:0007669"/>
    <property type="project" value="UniProtKB-EC"/>
</dbReference>
<evidence type="ECO:0000256" key="10">
    <source>
        <dbReference type="ARBA" id="ARBA00050422"/>
    </source>
</evidence>
<evidence type="ECO:0000256" key="7">
    <source>
        <dbReference type="ARBA" id="ARBA00041766"/>
    </source>
</evidence>
<feature type="non-terminal residue" evidence="20">
    <location>
        <position position="1"/>
    </location>
</feature>
<comment type="function">
    <text evidence="12">Catalyzes the synthesis of D-serine from L-serine. D-serine is a key coagonist with glutamate at NMDA receptors. Has dehydratase activity towards both L-serine and D-serine.</text>
</comment>
<evidence type="ECO:0000256" key="13">
    <source>
        <dbReference type="ARBA" id="ARBA00066349"/>
    </source>
</evidence>
<dbReference type="FunFam" id="3.40.50.1100:FF:000041">
    <property type="entry name" value="Threonine ammonia-lyase, variant"/>
    <property type="match status" value="1"/>
</dbReference>
<evidence type="ECO:0000256" key="1">
    <source>
        <dbReference type="ARBA" id="ARBA00001933"/>
    </source>
</evidence>
<dbReference type="Gene3D" id="3.40.50.1100">
    <property type="match status" value="3"/>
</dbReference>
<name>A0A194PHP7_PAPXU</name>
<dbReference type="PANTHER" id="PTHR48078">
    <property type="entry name" value="THREONINE DEHYDRATASE, MITOCHONDRIAL-RELATED"/>
    <property type="match status" value="1"/>
</dbReference>
<dbReference type="InterPro" id="IPR036052">
    <property type="entry name" value="TrpB-like_PALP_sf"/>
</dbReference>
<dbReference type="Pfam" id="PF00291">
    <property type="entry name" value="PALP"/>
    <property type="match status" value="1"/>
</dbReference>
<evidence type="ECO:0000256" key="15">
    <source>
        <dbReference type="ARBA" id="ARBA00070760"/>
    </source>
</evidence>
<comment type="catalytic activity">
    <reaction evidence="10">
        <text>D-serine = pyruvate + NH4(+)</text>
        <dbReference type="Rhea" id="RHEA:13977"/>
        <dbReference type="ChEBI" id="CHEBI:15361"/>
        <dbReference type="ChEBI" id="CHEBI:28938"/>
        <dbReference type="ChEBI" id="CHEBI:35247"/>
        <dbReference type="EC" id="4.3.1.18"/>
    </reaction>
</comment>
<evidence type="ECO:0000313" key="21">
    <source>
        <dbReference type="Proteomes" id="UP000053268"/>
    </source>
</evidence>
<evidence type="ECO:0000313" key="20">
    <source>
        <dbReference type="EMBL" id="KPI92244.1"/>
    </source>
</evidence>
<dbReference type="STRING" id="66420.A0A194PHP7"/>
<dbReference type="GO" id="GO:0003941">
    <property type="term" value="F:L-serine ammonia-lyase activity"/>
    <property type="evidence" value="ECO:0007669"/>
    <property type="project" value="UniProtKB-EC"/>
</dbReference>
<evidence type="ECO:0000256" key="6">
    <source>
        <dbReference type="ARBA" id="ARBA00031418"/>
    </source>
</evidence>
<evidence type="ECO:0000256" key="3">
    <source>
        <dbReference type="ARBA" id="ARBA00012093"/>
    </source>
</evidence>
<dbReference type="GO" id="GO:0006567">
    <property type="term" value="P:L-threonine catabolic process"/>
    <property type="evidence" value="ECO:0007669"/>
    <property type="project" value="TreeGrafter"/>
</dbReference>
<evidence type="ECO:0000256" key="14">
    <source>
        <dbReference type="ARBA" id="ARBA00066592"/>
    </source>
</evidence>
<dbReference type="CDD" id="cd01562">
    <property type="entry name" value="Thr-dehyd"/>
    <property type="match status" value="1"/>
</dbReference>
<dbReference type="SUPFAM" id="SSF53686">
    <property type="entry name" value="Tryptophan synthase beta subunit-like PLP-dependent enzymes"/>
    <property type="match status" value="1"/>
</dbReference>
<gene>
    <name evidence="20" type="ORF">RR46_13465</name>
</gene>
<dbReference type="PANTHER" id="PTHR48078:SF19">
    <property type="entry name" value="ACT DOMAIN-CONTAINING PROTEIN"/>
    <property type="match status" value="1"/>
</dbReference>
<evidence type="ECO:0000256" key="8">
    <source>
        <dbReference type="ARBA" id="ARBA00042605"/>
    </source>
</evidence>
<dbReference type="GO" id="GO:0009097">
    <property type="term" value="P:isoleucine biosynthetic process"/>
    <property type="evidence" value="ECO:0007669"/>
    <property type="project" value="TreeGrafter"/>
</dbReference>
<evidence type="ECO:0000256" key="17">
    <source>
        <dbReference type="ARBA" id="ARBA00081060"/>
    </source>
</evidence>
<dbReference type="InterPro" id="IPR001926">
    <property type="entry name" value="TrpB-like_PALP"/>
</dbReference>
<protein>
    <recommendedName>
        <fullName evidence="15">Serine racemase</fullName>
        <ecNumber evidence="3">4.3.1.17</ecNumber>
        <ecNumber evidence="13">4.3.1.18</ecNumber>
        <ecNumber evidence="14">5.1.1.18</ecNumber>
    </recommendedName>
    <alternativeName>
        <fullName evidence="16">D-serine ammonia-lyase</fullName>
    </alternativeName>
    <alternativeName>
        <fullName evidence="18">D-serine dehydratase</fullName>
    </alternativeName>
    <alternativeName>
        <fullName evidence="17">L-serine ammonia-lyase</fullName>
    </alternativeName>
    <alternativeName>
        <fullName evidence="7">L-serine deaminase</fullName>
    </alternativeName>
    <alternativeName>
        <fullName evidence="6">L-serine dehydratase</fullName>
    </alternativeName>
    <alternativeName>
        <fullName evidence="8">L-threonine dehydratase</fullName>
    </alternativeName>
</protein>
<evidence type="ECO:0000256" key="9">
    <source>
        <dbReference type="ARBA" id="ARBA00049406"/>
    </source>
</evidence>